<dbReference type="eggNOG" id="KOG0627">
    <property type="taxonomic scope" value="Eukaryota"/>
</dbReference>
<protein>
    <recommendedName>
        <fullName evidence="5">HSF-type DNA-binding domain-containing protein</fullName>
    </recommendedName>
</protein>
<gene>
    <name evidence="6" type="ORF">AURANDRAFT_24664</name>
</gene>
<keyword evidence="7" id="KW-1185">Reference proteome</keyword>
<feature type="domain" description="HSF-type DNA-binding" evidence="5">
    <location>
        <begin position="21"/>
        <end position="115"/>
    </location>
</feature>
<evidence type="ECO:0000313" key="7">
    <source>
        <dbReference type="Proteomes" id="UP000002729"/>
    </source>
</evidence>
<dbReference type="EMBL" id="GL833125">
    <property type="protein sequence ID" value="EGB09604.1"/>
    <property type="molecule type" value="Genomic_DNA"/>
</dbReference>
<dbReference type="InterPro" id="IPR000232">
    <property type="entry name" value="HSF_DNA-bd"/>
</dbReference>
<evidence type="ECO:0000256" key="1">
    <source>
        <dbReference type="ARBA" id="ARBA00004123"/>
    </source>
</evidence>
<dbReference type="InterPro" id="IPR036388">
    <property type="entry name" value="WH-like_DNA-bd_sf"/>
</dbReference>
<name>F0Y655_AURAN</name>
<accession>F0Y655</accession>
<dbReference type="PANTHER" id="PTHR10015:SF427">
    <property type="entry name" value="HEAT SHOCK FACTOR PROTEIN"/>
    <property type="match status" value="1"/>
</dbReference>
<dbReference type="SMART" id="SM00415">
    <property type="entry name" value="HSF"/>
    <property type="match status" value="1"/>
</dbReference>
<dbReference type="InParanoid" id="F0Y655"/>
<dbReference type="OrthoDB" id="60033at2759"/>
<keyword evidence="3" id="KW-0539">Nucleus</keyword>
<evidence type="ECO:0000259" key="5">
    <source>
        <dbReference type="SMART" id="SM00415"/>
    </source>
</evidence>
<dbReference type="Proteomes" id="UP000002729">
    <property type="component" value="Unassembled WGS sequence"/>
</dbReference>
<dbReference type="GeneID" id="20219942"/>
<dbReference type="GO" id="GO:0003700">
    <property type="term" value="F:DNA-binding transcription factor activity"/>
    <property type="evidence" value="ECO:0007669"/>
    <property type="project" value="InterPro"/>
</dbReference>
<dbReference type="SUPFAM" id="SSF46785">
    <property type="entry name" value="Winged helix' DNA-binding domain"/>
    <property type="match status" value="1"/>
</dbReference>
<dbReference type="Pfam" id="PF00447">
    <property type="entry name" value="HSF_DNA-bind"/>
    <property type="match status" value="1"/>
</dbReference>
<evidence type="ECO:0000256" key="2">
    <source>
        <dbReference type="ARBA" id="ARBA00023125"/>
    </source>
</evidence>
<dbReference type="KEGG" id="aaf:AURANDRAFT_24664"/>
<keyword evidence="2" id="KW-0238">DNA-binding</keyword>
<dbReference type="RefSeq" id="XP_009035657.1">
    <property type="nucleotide sequence ID" value="XM_009037409.1"/>
</dbReference>
<dbReference type="GO" id="GO:0043565">
    <property type="term" value="F:sequence-specific DNA binding"/>
    <property type="evidence" value="ECO:0007669"/>
    <property type="project" value="InterPro"/>
</dbReference>
<evidence type="ECO:0000313" key="6">
    <source>
        <dbReference type="EMBL" id="EGB09604.1"/>
    </source>
</evidence>
<reference evidence="6 7" key="1">
    <citation type="journal article" date="2011" name="Proc. Natl. Acad. Sci. U.S.A.">
        <title>Niche of harmful alga Aureococcus anophagefferens revealed through ecogenomics.</title>
        <authorList>
            <person name="Gobler C.J."/>
            <person name="Berry D.L."/>
            <person name="Dyhrman S.T."/>
            <person name="Wilhelm S.W."/>
            <person name="Salamov A."/>
            <person name="Lobanov A.V."/>
            <person name="Zhang Y."/>
            <person name="Collier J.L."/>
            <person name="Wurch L.L."/>
            <person name="Kustka A.B."/>
            <person name="Dill B.D."/>
            <person name="Shah M."/>
            <person name="VerBerkmoes N.C."/>
            <person name="Kuo A."/>
            <person name="Terry A."/>
            <person name="Pangilinan J."/>
            <person name="Lindquist E.A."/>
            <person name="Lucas S."/>
            <person name="Paulsen I.T."/>
            <person name="Hattenrath-Lehmann T.K."/>
            <person name="Talmage S.C."/>
            <person name="Walker E.A."/>
            <person name="Koch F."/>
            <person name="Burson A.M."/>
            <person name="Marcoval M.A."/>
            <person name="Tang Y.Z."/>
            <person name="Lecleir G.R."/>
            <person name="Coyne K.J."/>
            <person name="Berg G.M."/>
            <person name="Bertrand E.M."/>
            <person name="Saito M.A."/>
            <person name="Gladyshev V.N."/>
            <person name="Grigoriev I.V."/>
        </authorList>
    </citation>
    <scope>NUCLEOTIDE SEQUENCE [LARGE SCALE GENOMIC DNA]</scope>
    <source>
        <strain evidence="7">CCMP 1984</strain>
    </source>
</reference>
<dbReference type="AlphaFoldDB" id="F0Y655"/>
<dbReference type="InterPro" id="IPR036390">
    <property type="entry name" value="WH_DNA-bd_sf"/>
</dbReference>
<feature type="non-terminal residue" evidence="6">
    <location>
        <position position="115"/>
    </location>
</feature>
<comment type="subcellular location">
    <subcellularLocation>
        <location evidence="1">Nucleus</location>
    </subcellularLocation>
</comment>
<organism evidence="7">
    <name type="scientific">Aureococcus anophagefferens</name>
    <name type="common">Harmful bloom alga</name>
    <dbReference type="NCBI Taxonomy" id="44056"/>
    <lineage>
        <taxon>Eukaryota</taxon>
        <taxon>Sar</taxon>
        <taxon>Stramenopiles</taxon>
        <taxon>Ochrophyta</taxon>
        <taxon>Pelagophyceae</taxon>
        <taxon>Pelagomonadales</taxon>
        <taxon>Pelagomonadaceae</taxon>
        <taxon>Aureococcus</taxon>
    </lineage>
</organism>
<proteinExistence type="inferred from homology"/>
<dbReference type="GO" id="GO:0005634">
    <property type="term" value="C:nucleus"/>
    <property type="evidence" value="ECO:0007669"/>
    <property type="project" value="UniProtKB-SubCell"/>
</dbReference>
<dbReference type="PRINTS" id="PR00056">
    <property type="entry name" value="HSFDOMAIN"/>
</dbReference>
<sequence length="115" mass="13305">MESVNSEDSSVDSRSIVVEAPVAPFVQQLFKMVNTGTLIQWSEDGEAIEVPDPGRFAAEICPLYFRHKNWNSFARMMNMYQFTKLSNEGKSKRARFSHAHFRRGGYDVLWKITRQ</sequence>
<dbReference type="PANTHER" id="PTHR10015">
    <property type="entry name" value="HEAT SHOCK TRANSCRIPTION FACTOR"/>
    <property type="match status" value="1"/>
</dbReference>
<evidence type="ECO:0000256" key="4">
    <source>
        <dbReference type="RuleBase" id="RU004020"/>
    </source>
</evidence>
<comment type="similarity">
    <text evidence="4">Belongs to the HSF family.</text>
</comment>
<dbReference type="Gene3D" id="1.10.10.10">
    <property type="entry name" value="Winged helix-like DNA-binding domain superfamily/Winged helix DNA-binding domain"/>
    <property type="match status" value="1"/>
</dbReference>
<evidence type="ECO:0000256" key="3">
    <source>
        <dbReference type="ARBA" id="ARBA00023242"/>
    </source>
</evidence>